<accession>A0A6J4MCA7</accession>
<organism evidence="1">
    <name type="scientific">uncultured Nocardioidaceae bacterium</name>
    <dbReference type="NCBI Taxonomy" id="253824"/>
    <lineage>
        <taxon>Bacteria</taxon>
        <taxon>Bacillati</taxon>
        <taxon>Actinomycetota</taxon>
        <taxon>Actinomycetes</taxon>
        <taxon>Propionibacteriales</taxon>
        <taxon>Nocardioidaceae</taxon>
        <taxon>environmental samples</taxon>
    </lineage>
</organism>
<dbReference type="Gene3D" id="3.40.50.880">
    <property type="match status" value="1"/>
</dbReference>
<dbReference type="Gene3D" id="3.20.20.80">
    <property type="entry name" value="Glycosidases"/>
    <property type="match status" value="1"/>
</dbReference>
<reference evidence="1" key="1">
    <citation type="submission" date="2020-02" db="EMBL/GenBank/DDBJ databases">
        <authorList>
            <person name="Meier V. D."/>
        </authorList>
    </citation>
    <scope>NUCLEOTIDE SEQUENCE</scope>
    <source>
        <strain evidence="1">AVDCRST_MAG36</strain>
    </source>
</reference>
<protein>
    <submittedName>
        <fullName evidence="1">Uncharacterized protein</fullName>
    </submittedName>
</protein>
<dbReference type="InterPro" id="IPR029062">
    <property type="entry name" value="Class_I_gatase-like"/>
</dbReference>
<evidence type="ECO:0000313" key="1">
    <source>
        <dbReference type="EMBL" id="CAA9354113.1"/>
    </source>
</evidence>
<proteinExistence type="predicted"/>
<dbReference type="AlphaFoldDB" id="A0A6J4MCA7"/>
<dbReference type="EMBL" id="CADCUH010000148">
    <property type="protein sequence ID" value="CAA9354113.1"/>
    <property type="molecule type" value="Genomic_DNA"/>
</dbReference>
<dbReference type="SUPFAM" id="SSF51445">
    <property type="entry name" value="(Trans)glycosidases"/>
    <property type="match status" value="1"/>
</dbReference>
<sequence length="711" mass="77934">MQRGVYFDAWFPRQHCYHPSLPPRRLRMIDDLADYRATVLVWSALGGGSLSLPYLEQEAFGPVSARDRFYGFVNDSEFIAACRERGIKVFGIVFEAQGWEFPVELSEDESEVLALNELRGVGTRGWLGLRELSSNRYPALWPPVEHYFPDGLVNSRGEAVVDLIEECVARDIHQQPCHARWVECPDREHQCFYMDRNNPVWREYLKAVIRIQVDAGVDGVQLDEAELPMGAFQYGACFCFDCLSLFRSYLQQLPADQLDPALAGADLETFHYGDWLLERGHDFGEDRQRAPLWGDYYRMQCQAIERYFGELAAYTRSYAGSVGREVLVSGNFFSCDPSYLALSEHVDLLITEMRNTTYRQPEWYRYVAAFAAYAGGAGDPKDVVVVENPYGGVVPELVALLGTGRGHDLFRLSIYEGAAFGAPMSVPYGAWMGSTIEDSYSPPHALATEVSAVLAERDRLFSKRSWHEVAVAFSVASTRELIGRADASDNLTNAVDASVRVPYRVATEALSRASVPFDVVILADGVTAPDKAADAGLSSYRTVVLPDCVDLTTAQAAALEEALGSGTVVVVTDRFGETLPAEVRDRLLQHPGVRRGEVDDVATLAPSGPQVEVAGAHGVGVNIHRVDGGAAVHLVNYDVGPDGVQRTDELVLTVRLPGSGAVRGVVLHPADSEPVDLPVPPPVAGDEGVLRITVPSLGVYATVEVRVEDAS</sequence>
<dbReference type="InterPro" id="IPR017853">
    <property type="entry name" value="GH"/>
</dbReference>
<gene>
    <name evidence="1" type="ORF">AVDCRST_MAG36-2180</name>
</gene>
<name>A0A6J4MCA7_9ACTN</name>